<dbReference type="PANTHER" id="PTHR24006">
    <property type="entry name" value="UBIQUITIN CARBOXYL-TERMINAL HYDROLASE"/>
    <property type="match status" value="1"/>
</dbReference>
<feature type="domain" description="USP" evidence="9">
    <location>
        <begin position="1844"/>
        <end position="2213"/>
    </location>
</feature>
<keyword evidence="11" id="KW-1185">Reference proteome</keyword>
<feature type="compositionally biased region" description="Basic and acidic residues" evidence="8">
    <location>
        <begin position="607"/>
        <end position="620"/>
    </location>
</feature>
<proteinExistence type="inferred from homology"/>
<dbReference type="Pfam" id="PF25010">
    <property type="entry name" value="ARM_UBP24_USP9X-Y"/>
    <property type="match status" value="2"/>
</dbReference>
<feature type="region of interest" description="Disordered" evidence="8">
    <location>
        <begin position="3499"/>
        <end position="3576"/>
    </location>
</feature>
<feature type="compositionally biased region" description="Polar residues" evidence="8">
    <location>
        <begin position="3397"/>
        <end position="3406"/>
    </location>
</feature>
<feature type="region of interest" description="Disordered" evidence="8">
    <location>
        <begin position="113"/>
        <end position="143"/>
    </location>
</feature>
<dbReference type="CDD" id="cd02659">
    <property type="entry name" value="peptidase_C19C"/>
    <property type="match status" value="1"/>
</dbReference>
<feature type="compositionally biased region" description="Basic and acidic residues" evidence="8">
    <location>
        <begin position="3411"/>
        <end position="3422"/>
    </location>
</feature>
<dbReference type="PROSITE" id="PS00972">
    <property type="entry name" value="USP_1"/>
    <property type="match status" value="1"/>
</dbReference>
<dbReference type="EMBL" id="CAXLJM020000014">
    <property type="protein sequence ID" value="CAL8081152.1"/>
    <property type="molecule type" value="Genomic_DNA"/>
</dbReference>
<evidence type="ECO:0000259" key="9">
    <source>
        <dbReference type="PROSITE" id="PS50235"/>
    </source>
</evidence>
<organism evidence="10 11">
    <name type="scientific">Orchesella dallaii</name>
    <dbReference type="NCBI Taxonomy" id="48710"/>
    <lineage>
        <taxon>Eukaryota</taxon>
        <taxon>Metazoa</taxon>
        <taxon>Ecdysozoa</taxon>
        <taxon>Arthropoda</taxon>
        <taxon>Hexapoda</taxon>
        <taxon>Collembola</taxon>
        <taxon>Entomobryomorpha</taxon>
        <taxon>Entomobryoidea</taxon>
        <taxon>Orchesellidae</taxon>
        <taxon>Orchesellinae</taxon>
        <taxon>Orchesella</taxon>
    </lineage>
</organism>
<feature type="region of interest" description="Disordered" evidence="8">
    <location>
        <begin position="525"/>
        <end position="559"/>
    </location>
</feature>
<evidence type="ECO:0000256" key="6">
    <source>
        <dbReference type="ARBA" id="ARBA00022801"/>
    </source>
</evidence>
<comment type="catalytic activity">
    <reaction evidence="1">
        <text>Thiol-dependent hydrolysis of ester, thioester, amide, peptide and isopeptide bonds formed by the C-terminal Gly of ubiquitin (a 76-residue protein attached to proteins as an intracellular targeting signal).</text>
        <dbReference type="EC" id="3.4.19.12"/>
    </reaction>
</comment>
<dbReference type="SUPFAM" id="SSF54001">
    <property type="entry name" value="Cysteine proteinases"/>
    <property type="match status" value="1"/>
</dbReference>
<feature type="region of interest" description="Disordered" evidence="8">
    <location>
        <begin position="3376"/>
        <end position="3438"/>
    </location>
</feature>
<sequence>MGNNKICECCMDFTSLLQSYDRKRAPVNQILDVTISREEVETIILYLQSWTQRQCSCCFRDGKNFERFNWALQILILVAVEILKNIPHLRNNQASTSLADATQVSVIPTGEEKMEVDVESSAAKENEDESQKSDGKQEGQDLRAVPQVTKPVWDVEDKDKLLHFVSKLFLNSFPTYVAYKQHNMQLKSQSPDQEVTPQEIQLLSIFCEINEPEASPYLFRNVSLFCRTGGIDALSMSVADQSPESMPIQRVNILVGLATNLKTWLNFSSLLKYYVPFRSYVMAYLCKTVDTELKNATARNMTEFIWSAVKEPVDAHISFDKDGLDLAFKYFLSPTLTMRLAGVNQINTYINLFNELVNSEHIIDSEHLDEQLCKWLLDNQLIQHIFGPNLHVEVIKQSHTILTFLAMEGRITNEHVDIMWQAAQLKHCSKQVYDILSSLICNMEPGPVLHLHNLLKKLEPKDHTEQSLYLASALLKFIWTNAALGTIPPATLAANMTQNKGHRRVRQGASLGNGKFIAEISSSENSVSVDASHSEDEIQPGSPRESGLKNGNGEGKRVYKSSHLSAQSAYLCKMMPSSSEESISSLGESDDDPDSIPVSAFPANIETHSDSDADAERSGNEDCPPPRKGKRRVLRRKKNVNVPKKRGEGSGSVSKKLFAGVDAPPAVLVTGKGSADDVVEQNTPPTQHLHHALNPQENPVIGPDPLEPNVVISQLGNLVQMQMTDASAIFQDYVSPADNLDGSDGSYSSRMSNKSEKNMADFDGEDSNCEEDLMQSLTQNQLVEMVAAGRNHQVRLSGLGPMFGPRSVRRFNQRKRSRNAANFNFQIENVCQPGQTLLWDLVQDDKIVQLSDGLAIEAQKALTNLLCFSTDKLIRFKFIEGCLDNVLKNKSVVVSLRLLPKLLTSFQQLRLTHSSAAEIHQVTLWADREHQMLNKFFKNLLEFKEDKFPTSPFPYHVHVQVRLEFLSVLFSILSSPDDFRLSLEQVDQLWECLATDCRCSDDLFIWLTGQVRIREQHALSAEAFRYILIRKIPSLPPTTITMHALTLFQQLCSMRIPGLQDVETSTASMDYLWRIALCANSTDVSMTAIQYLNGYYIGRQLEKEEEFVRRCMSHLVEATEELTTVCDETDESLLLKIQRALVLLKTHLETFRRRYAYHLRKWLLEGRGVGTHAQLVGEKGVVPVRVVIQPAGYHEKVTLELMSSDYVADLRAEVAKWWESVQASLAMERTGSSVATPVLGSLLTEGPIRMITQGIELSAEYDEKCLSEVPVKDLQLVYVSMGVSRQKNKREIVEYSSSLPPPPRDKLPVTLLLQPQYFEQLFSLMQTLSTIKVSDRPGISGFIPNTKAQVLSRRVWDILMLLPTNPSINEGFMNIAGADSTTLRNLLDPHSPQKLMYSLYIVEALVKIMPLRKDADKIGEGITSWRQQFVECGGLRHLFEIFSSGQLEAVENGDWSEWKQDCLASLLKILCYLGVVIDDSDCLTDQLYDVNEQVPNVNKKKTSKRRKVSNAEKTPIPRLNETMLSMMDEELVMTRLTNILKACSLPRDPNHYKTGFWGRAQVVHYAMAVLVCWAFSRGHIRTALYLQKDFPFWLRRLVLEDPEPSVRREACVGLYRLCLGTSTDGKTGDEYCPELIRHLLNCLPASLSIKPSHKPEMSMHSYEESKDVYGPASRDYFWLLGRLIDAIQVAKGPGKAESMEQDSLVNMNDLANTLSDAILKRDYLETRHNTICDDGLVGLLSVMAAVIKRNPPFKTSKEGKEFLKEIFDFLFSLPSPQQRYLPKCKHMLTRSAAYDLLAEMAHNNAENYYLLQNLLMDQHQPTAHEPYPWDYWPHDDGRSPCGYVGLTNLGATCYMASCMQHLYMMPQARAAILGAAKCSSEIVKHEQTLRELQKMFAYLMESERKAYNPRSFCKVYHMDHQPLNTGEQKDMAEFFIDLVSKLEEMTPDLKKLVKNLFCGVLSNNVVSLDCTHVSRTLEEFYTVRCQVADMRNLYESLDEVTVKDTLEGDNMYTCSQCGKKVRAEKRACFKKLPRILCFNTMRYTFNMITMMKEKVNTHFSFPMQLDMGGYVEKTLMPQQYHEERNKKKEQQQSKSEDETPDLIKQEDMLEENWEGGSSEDDCHLYELIGVTVHTGTADGGHYYSFIRDRTPPNRDKWYLFNDAEVKFFDPGQLASECFGGEMSTKTYDSVTDKFMDFSFEKTNSAYMLFYEQCPPPQQMAVAVPVGTQQAMSSLAAMMGDQMVPCLPGGSSQKNVMMMMMPTNSSVLHQQPTIELNKELEDWIWHDNTQFLRDNNIYEHTYFNFVSHVCGQIPSTIPNEEDVLLLAAKLAVTFFLETYIHGKEKPTMMQWVELITKPLVASQTAAAWLLDHMAETIHWPIKIFLKCPNQIVRQMFHRLCFHVIQQLRPKHVHHYLKMPEGQQSDHPDDVDLNEFGNFSCVTRFIKALLTLLENGAKSHLKHLAEYFTMLHDFSKMGDEECLFLINMQAISKMVGFYLGNKREESAEHATDEEEDEDEIVSVPTEKNRVVSLEKMIALVATLVEKSRDETNSLRLSANDMIALTGGGKSFSFILQQIRDGINFSSTRNLIFSLCRWDEKLAESIVSSIFQTIQKHPDICQPYFKVLNLLAELVSGPPGMPKFTELILNRILDVADICAYPTLEWLGAQVPRNKIVHQWCLQSMDTWVEHFLIAHGNQRVRNAAASLLVSLVPHAQFRQGYRSTKFYMGHHSRDMIILPSEAQMIMHEIYMRLLNLLKPAKHYTDISTHGTSKLTAYFAVLTYFTISKTEKHMFGAYFLDLWNLFHPKLSEPSIPCHHNKQALLTFWHHVCVDCPENIQKIICNPMVVKQIGFNYILADHEDQEVVMFNRNMLPGYYAILRMCCQTSRAFALHLARHQNITWAFKNISPFPTQYNAAVEELFKMMQIFVSKSNETSEQEIIEIGHFKRATLQLYLQILDGRSNWATMISAFRILIESVEDRIYIVANNGLCLIFEALHVLHTMHHEATACHVVAEIVELLSILTEILRTFRPKDLGHAGISLCNIPDIQIHRFIMNSKEWPGILGKLATLLNTYNHGDLRNAAIDCLIEFLYTMPLDSLRTLVPLMVHCHSACQDAQTSGLGPPLGPYFPKRSSSHHHNNVSVKSSVRPPRPMLQMAFPHLGQETAKGLDEEYDRQLNEFYMQYHVFIDLMCRVAFMREFVTQELITLSAMVGYEAAPLHFVHFPKLWLEVHNTPSLDRKYITMLVNTNYFTDYVELIMLEERACLSNIMIFNFLATFLPKVFEQVGTTDQMCKVLLTIVMDIENFMAKQIMDIETHAIGILGDLKALTLFYVPTCQQKGPCKNPLPAPAPSVPYLQKTLRNFQNYLETVMQKRIKDSVSVMSSPEGVPSKKRKLDSKCCSTSSGVAGNSSNNDDKSNRKEEKAQSSSSSSSSSPATSPVVDQHVMVPDAETQRNFITQDLITILLGTMDNLLRGIHSTNQGMNMESEEDAQEVDEEEGPIIDVAGDDGPSANIETGTTSTPVINEESTIQDTQENHGAAPKLESEQGNSEKETVSIDDVSKTNVEQKEKPQQENDNN</sequence>
<feature type="region of interest" description="Disordered" evidence="8">
    <location>
        <begin position="2081"/>
        <end position="2104"/>
    </location>
</feature>
<dbReference type="InterPro" id="IPR021905">
    <property type="entry name" value="DUF3517"/>
</dbReference>
<dbReference type="PROSITE" id="PS50235">
    <property type="entry name" value="USP_3"/>
    <property type="match status" value="1"/>
</dbReference>
<feature type="compositionally biased region" description="Basic and acidic residues" evidence="8">
    <location>
        <begin position="113"/>
        <end position="141"/>
    </location>
</feature>
<dbReference type="InterPro" id="IPR028889">
    <property type="entry name" value="USP"/>
</dbReference>
<reference evidence="10 11" key="1">
    <citation type="submission" date="2024-08" db="EMBL/GenBank/DDBJ databases">
        <authorList>
            <person name="Cucini C."/>
            <person name="Frati F."/>
        </authorList>
    </citation>
    <scope>NUCLEOTIDE SEQUENCE [LARGE SCALE GENOMIC DNA]</scope>
</reference>
<gene>
    <name evidence="10" type="ORF">ODALV1_LOCUS4852</name>
</gene>
<comment type="caution">
    <text evidence="10">The sequence shown here is derived from an EMBL/GenBank/DDBJ whole genome shotgun (WGS) entry which is preliminary data.</text>
</comment>
<dbReference type="InterPro" id="IPR018200">
    <property type="entry name" value="USP_CS"/>
</dbReference>
<dbReference type="Pfam" id="PF12030">
    <property type="entry name" value="DUF3517"/>
    <property type="match status" value="1"/>
</dbReference>
<accession>A0ABP1PXA9</accession>
<keyword evidence="4" id="KW-0645">Protease</keyword>
<dbReference type="Pfam" id="PF00443">
    <property type="entry name" value="UCH"/>
    <property type="match status" value="1"/>
</dbReference>
<dbReference type="EC" id="3.4.19.12" evidence="3"/>
<dbReference type="InterPro" id="IPR038765">
    <property type="entry name" value="Papain-like_cys_pep_sf"/>
</dbReference>
<dbReference type="PROSITE" id="PS00973">
    <property type="entry name" value="USP_2"/>
    <property type="match status" value="1"/>
</dbReference>
<keyword evidence="6" id="KW-0378">Hydrolase</keyword>
<name>A0ABP1PXA9_9HEXA</name>
<feature type="region of interest" description="Disordered" evidence="8">
    <location>
        <begin position="580"/>
        <end position="653"/>
    </location>
</feature>
<evidence type="ECO:0000256" key="1">
    <source>
        <dbReference type="ARBA" id="ARBA00000707"/>
    </source>
</evidence>
<evidence type="ECO:0000313" key="11">
    <source>
        <dbReference type="Proteomes" id="UP001642540"/>
    </source>
</evidence>
<dbReference type="Proteomes" id="UP001642540">
    <property type="component" value="Unassembled WGS sequence"/>
</dbReference>
<dbReference type="InterPro" id="IPR001394">
    <property type="entry name" value="Peptidase_C19_UCH"/>
</dbReference>
<evidence type="ECO:0000313" key="10">
    <source>
        <dbReference type="EMBL" id="CAL8081152.1"/>
    </source>
</evidence>
<feature type="region of interest" description="Disordered" evidence="8">
    <location>
        <begin position="741"/>
        <end position="767"/>
    </location>
</feature>
<feature type="compositionally biased region" description="Basic and acidic residues" evidence="8">
    <location>
        <begin position="3541"/>
        <end position="3576"/>
    </location>
</feature>
<dbReference type="SUPFAM" id="SSF48371">
    <property type="entry name" value="ARM repeat"/>
    <property type="match status" value="2"/>
</dbReference>
<protein>
    <recommendedName>
        <fullName evidence="3">ubiquitinyl hydrolase 1</fullName>
        <ecNumber evidence="3">3.4.19.12</ecNumber>
    </recommendedName>
</protein>
<dbReference type="InterPro" id="IPR016024">
    <property type="entry name" value="ARM-type_fold"/>
</dbReference>
<dbReference type="PANTHER" id="PTHR24006:SF827">
    <property type="entry name" value="UBIQUITIN CARBOXYL-TERMINAL HYDROLASE 34"/>
    <property type="match status" value="1"/>
</dbReference>
<evidence type="ECO:0000256" key="8">
    <source>
        <dbReference type="SAM" id="MobiDB-lite"/>
    </source>
</evidence>
<evidence type="ECO:0000256" key="4">
    <source>
        <dbReference type="ARBA" id="ARBA00022670"/>
    </source>
</evidence>
<evidence type="ECO:0000256" key="7">
    <source>
        <dbReference type="ARBA" id="ARBA00022807"/>
    </source>
</evidence>
<dbReference type="InterPro" id="IPR056850">
    <property type="entry name" value="ARM_UBP34_24_USP9X_Y"/>
</dbReference>
<comment type="similarity">
    <text evidence="2">Belongs to the peptidase C19 family.</text>
</comment>
<evidence type="ECO:0000256" key="3">
    <source>
        <dbReference type="ARBA" id="ARBA00012759"/>
    </source>
</evidence>
<feature type="compositionally biased region" description="Basic residues" evidence="8">
    <location>
        <begin position="627"/>
        <end position="639"/>
    </location>
</feature>
<feature type="compositionally biased region" description="Polar residues" evidence="8">
    <location>
        <begin position="3511"/>
        <end position="3531"/>
    </location>
</feature>
<evidence type="ECO:0000256" key="2">
    <source>
        <dbReference type="ARBA" id="ARBA00009085"/>
    </source>
</evidence>
<keyword evidence="7" id="KW-0788">Thiol protease</keyword>
<dbReference type="InterPro" id="IPR050164">
    <property type="entry name" value="Peptidase_C19"/>
</dbReference>
<dbReference type="Gene3D" id="3.90.70.10">
    <property type="entry name" value="Cysteine proteinases"/>
    <property type="match status" value="1"/>
</dbReference>
<evidence type="ECO:0000256" key="5">
    <source>
        <dbReference type="ARBA" id="ARBA00022786"/>
    </source>
</evidence>
<keyword evidence="5" id="KW-0833">Ubl conjugation pathway</keyword>